<dbReference type="AlphaFoldDB" id="A0A8J3R9X9"/>
<keyword evidence="1" id="KW-0742">SOS response</keyword>
<evidence type="ECO:0000259" key="3">
    <source>
        <dbReference type="Pfam" id="PF13304"/>
    </source>
</evidence>
<proteinExistence type="predicted"/>
<dbReference type="GO" id="GO:0000731">
    <property type="term" value="P:DNA synthesis involved in DNA repair"/>
    <property type="evidence" value="ECO:0007669"/>
    <property type="project" value="TreeGrafter"/>
</dbReference>
<gene>
    <name evidence="4" type="ORF">Mth01_23270</name>
</gene>
<dbReference type="InterPro" id="IPR014555">
    <property type="entry name" value="RecF-like"/>
</dbReference>
<dbReference type="PIRSF" id="PIRSF029347">
    <property type="entry name" value="RecF"/>
    <property type="match status" value="1"/>
</dbReference>
<organism evidence="4 5">
    <name type="scientific">Sphaerimonospora thailandensis</name>
    <dbReference type="NCBI Taxonomy" id="795644"/>
    <lineage>
        <taxon>Bacteria</taxon>
        <taxon>Bacillati</taxon>
        <taxon>Actinomycetota</taxon>
        <taxon>Actinomycetes</taxon>
        <taxon>Streptosporangiales</taxon>
        <taxon>Streptosporangiaceae</taxon>
        <taxon>Sphaerimonospora</taxon>
    </lineage>
</organism>
<keyword evidence="1" id="KW-0227">DNA damage</keyword>
<reference evidence="4" key="1">
    <citation type="submission" date="2021-01" db="EMBL/GenBank/DDBJ databases">
        <title>Whole genome shotgun sequence of Sphaerimonospora thailandensis NBRC 107569.</title>
        <authorList>
            <person name="Komaki H."/>
            <person name="Tamura T."/>
        </authorList>
    </citation>
    <scope>NUCLEOTIDE SEQUENCE</scope>
    <source>
        <strain evidence="4">NBRC 107569</strain>
    </source>
</reference>
<dbReference type="GO" id="GO:0016887">
    <property type="term" value="F:ATP hydrolysis activity"/>
    <property type="evidence" value="ECO:0007669"/>
    <property type="project" value="InterPro"/>
</dbReference>
<dbReference type="EMBL" id="BOOG01000019">
    <property type="protein sequence ID" value="GIH70074.1"/>
    <property type="molecule type" value="Genomic_DNA"/>
</dbReference>
<sequence length="430" mass="46357">MMKHDIEADPAPSPPFVSRVQVRGFRSLAECDVRLGPLTVLAGANASGKSNFVDALRFVRDAVARSPGQALADRGGLDSVLTRARSAGPEPAQAAATFVIALELSLGSADGTAVYEVEIGRDPAGERSHLVLRETCVLQLPEEEVSFTADLGADGRRVVRGGIPGARLGVEELLLPIVGRLAPYDILLRSLLRPRFYELDSEILRSLDETAAGHSQLGEHGEHLGQVLGHLARDHPAFKESLDEYLRALIPLSLGVDQRLQGDYATIQARFWTGEPALPYWTAVAEGKVRAGDPYVEVFQRKQLSEGTVRAAGVLAALHQPDVLTGLIPLVAIEEPETAIHPSKVGVLLAVLKDASARTQVIVTTQSSDLLDPEEAHPSMLRIVEMTDGATRVGELSEYTQRHLIEHPSQLPEMHRQGHLRPVDPAGQGA</sequence>
<dbReference type="SUPFAM" id="SSF52540">
    <property type="entry name" value="P-loop containing nucleoside triphosphate hydrolases"/>
    <property type="match status" value="1"/>
</dbReference>
<protein>
    <submittedName>
        <fullName evidence="4">Chromosome segregation protein SMC</fullName>
    </submittedName>
</protein>
<feature type="region of interest" description="Disordered" evidence="2">
    <location>
        <begin position="408"/>
        <end position="430"/>
    </location>
</feature>
<dbReference type="GO" id="GO:0009432">
    <property type="term" value="P:SOS response"/>
    <property type="evidence" value="ECO:0007669"/>
    <property type="project" value="UniProtKB-KW"/>
</dbReference>
<dbReference type="Proteomes" id="UP000610966">
    <property type="component" value="Unassembled WGS sequence"/>
</dbReference>
<comment type="caution">
    <text evidence="4">The sequence shown here is derived from an EMBL/GenBank/DDBJ whole genome shotgun (WGS) entry which is preliminary data.</text>
</comment>
<accession>A0A8J3R9X9</accession>
<dbReference type="InterPro" id="IPR003959">
    <property type="entry name" value="ATPase_AAA_core"/>
</dbReference>
<name>A0A8J3R9X9_9ACTN</name>
<feature type="domain" description="ATPase AAA-type core" evidence="3">
    <location>
        <begin position="38"/>
        <end position="372"/>
    </location>
</feature>
<dbReference type="Gene3D" id="3.40.50.300">
    <property type="entry name" value="P-loop containing nucleotide triphosphate hydrolases"/>
    <property type="match status" value="2"/>
</dbReference>
<evidence type="ECO:0000256" key="1">
    <source>
        <dbReference type="ARBA" id="ARBA00023236"/>
    </source>
</evidence>
<dbReference type="PANTHER" id="PTHR32182">
    <property type="entry name" value="DNA REPLICATION AND REPAIR PROTEIN RECF"/>
    <property type="match status" value="1"/>
</dbReference>
<evidence type="ECO:0000313" key="5">
    <source>
        <dbReference type="Proteomes" id="UP000610966"/>
    </source>
</evidence>
<dbReference type="GO" id="GO:0006302">
    <property type="term" value="P:double-strand break repair"/>
    <property type="evidence" value="ECO:0007669"/>
    <property type="project" value="TreeGrafter"/>
</dbReference>
<dbReference type="InterPro" id="IPR027417">
    <property type="entry name" value="P-loop_NTPase"/>
</dbReference>
<evidence type="ECO:0000256" key="2">
    <source>
        <dbReference type="SAM" id="MobiDB-lite"/>
    </source>
</evidence>
<keyword evidence="5" id="KW-1185">Reference proteome</keyword>
<dbReference type="GO" id="GO:0005524">
    <property type="term" value="F:ATP binding"/>
    <property type="evidence" value="ECO:0007669"/>
    <property type="project" value="InterPro"/>
</dbReference>
<evidence type="ECO:0000313" key="4">
    <source>
        <dbReference type="EMBL" id="GIH70074.1"/>
    </source>
</evidence>
<dbReference type="Pfam" id="PF13304">
    <property type="entry name" value="AAA_21"/>
    <property type="match status" value="1"/>
</dbReference>
<dbReference type="PANTHER" id="PTHR32182:SF22">
    <property type="entry name" value="ATP-DEPENDENT ENDONUCLEASE, OLD FAMILY-RELATED"/>
    <property type="match status" value="1"/>
</dbReference>